<name>A0A5J5IUP9_9MICO</name>
<comment type="caution">
    <text evidence="3">The sequence shown here is derived from an EMBL/GenBank/DDBJ whole genome shotgun (WGS) entry which is preliminary data.</text>
</comment>
<reference evidence="4" key="1">
    <citation type="submission" date="2019-09" db="EMBL/GenBank/DDBJ databases">
        <title>Mumia zhuanghuii sp. nov. isolated from the intestinal contents of plateau pika (Ochotona curzoniae) in the Qinghai-Tibet plateau of China.</title>
        <authorList>
            <person name="Tian Z."/>
        </authorList>
    </citation>
    <scope>NUCLEOTIDE SEQUENCE [LARGE SCALE GENOMIC DNA]</scope>
    <source>
        <strain evidence="4">DSM 25564</strain>
    </source>
</reference>
<protein>
    <submittedName>
        <fullName evidence="3">DUF2993 domain-containing protein</fullName>
    </submittedName>
</protein>
<sequence length="273" mass="28932">MSGQTQPTLPLPEAASPASSPRRRRGWIGWLIAIVIVVGLAIVAWFVAEHITRDILTRTVREQVITQLALPEDQQVDVGFDEPVLPQVIGGRLDRLDVSSDAVPLGDVVADVSVRARDVPIRVDAGDIGSAEATITFGEDQLQTLLAQVEGVPEAGLTLVPPDVRVEADLSLFALTVPLGIDLTPSAVDGDIVLTPAVVRIGGAELTTEGLRDRFGSAADAVLRDYPICIRDRLPAGLTVREVRVERAALVAEVDVDGAIIRDPALQANGTCA</sequence>
<evidence type="ECO:0000256" key="2">
    <source>
        <dbReference type="SAM" id="Phobius"/>
    </source>
</evidence>
<evidence type="ECO:0000313" key="3">
    <source>
        <dbReference type="EMBL" id="KAA9089914.1"/>
    </source>
</evidence>
<proteinExistence type="predicted"/>
<feature type="region of interest" description="Disordered" evidence="1">
    <location>
        <begin position="1"/>
        <end position="21"/>
    </location>
</feature>
<gene>
    <name evidence="3" type="ORF">F6B42_05590</name>
</gene>
<dbReference type="InterPro" id="IPR021373">
    <property type="entry name" value="DUF2993"/>
</dbReference>
<evidence type="ECO:0000313" key="4">
    <source>
        <dbReference type="Proteomes" id="UP000327039"/>
    </source>
</evidence>
<dbReference type="AlphaFoldDB" id="A0A5J5IUP9"/>
<dbReference type="OrthoDB" id="5123569at2"/>
<keyword evidence="2" id="KW-0812">Transmembrane</keyword>
<dbReference type="Proteomes" id="UP000327039">
    <property type="component" value="Unassembled WGS sequence"/>
</dbReference>
<keyword evidence="2" id="KW-0472">Membrane</keyword>
<dbReference type="RefSeq" id="WP_150418544.1">
    <property type="nucleotide sequence ID" value="NZ_VYRZ01000001.1"/>
</dbReference>
<dbReference type="Pfam" id="PF11209">
    <property type="entry name" value="LmeA"/>
    <property type="match status" value="1"/>
</dbReference>
<keyword evidence="2" id="KW-1133">Transmembrane helix</keyword>
<organism evidence="3 4">
    <name type="scientific">Microbacterium radiodurans</name>
    <dbReference type="NCBI Taxonomy" id="661398"/>
    <lineage>
        <taxon>Bacteria</taxon>
        <taxon>Bacillati</taxon>
        <taxon>Actinomycetota</taxon>
        <taxon>Actinomycetes</taxon>
        <taxon>Micrococcales</taxon>
        <taxon>Microbacteriaceae</taxon>
        <taxon>Microbacterium</taxon>
    </lineage>
</organism>
<dbReference type="EMBL" id="VYRZ01000001">
    <property type="protein sequence ID" value="KAA9089914.1"/>
    <property type="molecule type" value="Genomic_DNA"/>
</dbReference>
<feature type="transmembrane region" description="Helical" evidence="2">
    <location>
        <begin position="27"/>
        <end position="48"/>
    </location>
</feature>
<keyword evidence="4" id="KW-1185">Reference proteome</keyword>
<accession>A0A5J5IUP9</accession>
<evidence type="ECO:0000256" key="1">
    <source>
        <dbReference type="SAM" id="MobiDB-lite"/>
    </source>
</evidence>